<evidence type="ECO:0000259" key="9">
    <source>
        <dbReference type="Pfam" id="PF12704"/>
    </source>
</evidence>
<organism evidence="10 11">
    <name type="scientific">Rhodanobacter lycopersici</name>
    <dbReference type="NCBI Taxonomy" id="3162487"/>
    <lineage>
        <taxon>Bacteria</taxon>
        <taxon>Pseudomonadati</taxon>
        <taxon>Pseudomonadota</taxon>
        <taxon>Gammaproteobacteria</taxon>
        <taxon>Lysobacterales</taxon>
        <taxon>Rhodanobacteraceae</taxon>
        <taxon>Rhodanobacter</taxon>
    </lineage>
</organism>
<feature type="transmembrane region" description="Helical" evidence="7">
    <location>
        <begin position="311"/>
        <end position="333"/>
    </location>
</feature>
<evidence type="ECO:0000313" key="11">
    <source>
        <dbReference type="Proteomes" id="UP001556220"/>
    </source>
</evidence>
<dbReference type="RefSeq" id="WP_367854219.1">
    <property type="nucleotide sequence ID" value="NZ_JBFOHK010000002.1"/>
</dbReference>
<sequence>MTMVIVREFREAWRRLMRRPGYALLSVGMLGVGLGVVLFLFGLVNTMILRPLPFPRADRLVAIGEQSFDGNGIGDIDSEQYLQLQGHLRSVDALGAYATTGFNLDSGGGANYSRGALLTASMMELLGVKPILGRGFIASDEVPGGAPVVLLGESLWRHDFHADPRIVGSAVQVDGEPATVIGVLPADFGFPQASRLWMPLRLKQQQYLDIHGVARLLPAVDLAQARAELAARADAMQLAMPMEQRGPSLTVKPLAVSFIPENIRGWVWMMFGATALVLLLACVNVANLQLVQTLNRRRELALRSALGGGRARLMLGVLAESLLLSVAALALAVPIMQLGNRWLIGVFVARDDPPDMFLRFGIDGRVLLFGFSVAVLCTALAGLVPAWRAARADLQDALRDGSKGSGSGFAQVAKVLVVAEVVLTVVLLVGAGTFVRALGGLLAERSVGAAHAAQVLTADVELPSARYADDVQRIRLLDTVVERLRSDPAVIDASASDTIPSAALGSHEDVSLPGQPQPSDGWPRVQMGIVDPHFLATYGVRLRAGRFFDARDRADSTPVAVVDAKLAEAMWPHGDALGRKLVLWPGRMQARALTVVGVVEPLQLDSELVRPLPGLLLPLEQSANQGPLRRGMGLAVRTHADAETYVRQLTAVVREVDPQVAVHAMYSQARAMAISRVRLLVLTEVFAALGVVALLLAGAGLYGVLAFSVAQRTRELGIRRAIGAGHGAIVRTVARQLAWQLGLGLGVGFVLAVPGSKALADPGLHTRAHDPMVFATVLLLVVGVSAFAALVPLLRALRVDPAVALRYE</sequence>
<feature type="transmembrane region" description="Helical" evidence="7">
    <location>
        <begin position="21"/>
        <end position="44"/>
    </location>
</feature>
<evidence type="ECO:0000256" key="4">
    <source>
        <dbReference type="ARBA" id="ARBA00022989"/>
    </source>
</evidence>
<name>A0ABV3QE98_9GAMM</name>
<keyword evidence="4 7" id="KW-1133">Transmembrane helix</keyword>
<dbReference type="NCBIfam" id="TIGR03434">
    <property type="entry name" value="ADOP"/>
    <property type="match status" value="1"/>
</dbReference>
<evidence type="ECO:0000256" key="6">
    <source>
        <dbReference type="ARBA" id="ARBA00038076"/>
    </source>
</evidence>
<comment type="similarity">
    <text evidence="6">Belongs to the ABC-4 integral membrane protein family.</text>
</comment>
<evidence type="ECO:0000256" key="2">
    <source>
        <dbReference type="ARBA" id="ARBA00022475"/>
    </source>
</evidence>
<evidence type="ECO:0000256" key="3">
    <source>
        <dbReference type="ARBA" id="ARBA00022692"/>
    </source>
</evidence>
<feature type="transmembrane region" description="Helical" evidence="7">
    <location>
        <begin position="741"/>
        <end position="760"/>
    </location>
</feature>
<keyword evidence="5 7" id="KW-0472">Membrane</keyword>
<dbReference type="PANTHER" id="PTHR30572:SF4">
    <property type="entry name" value="ABC TRANSPORTER PERMEASE YTRF"/>
    <property type="match status" value="1"/>
</dbReference>
<feature type="transmembrane region" description="Helical" evidence="7">
    <location>
        <begin position="685"/>
        <end position="710"/>
    </location>
</feature>
<feature type="transmembrane region" description="Helical" evidence="7">
    <location>
        <begin position="772"/>
        <end position="794"/>
    </location>
</feature>
<feature type="domain" description="MacB-like periplasmic core" evidence="9">
    <location>
        <begin position="24"/>
        <end position="231"/>
    </location>
</feature>
<evidence type="ECO:0000313" key="10">
    <source>
        <dbReference type="EMBL" id="MEW9572163.1"/>
    </source>
</evidence>
<feature type="transmembrane region" description="Helical" evidence="7">
    <location>
        <begin position="408"/>
        <end position="435"/>
    </location>
</feature>
<dbReference type="Proteomes" id="UP001556220">
    <property type="component" value="Unassembled WGS sequence"/>
</dbReference>
<feature type="domain" description="MacB-like periplasmic core" evidence="9">
    <location>
        <begin position="520"/>
        <end position="651"/>
    </location>
</feature>
<dbReference type="InterPro" id="IPR050250">
    <property type="entry name" value="Macrolide_Exporter_MacB"/>
</dbReference>
<keyword evidence="2" id="KW-1003">Cell membrane</keyword>
<comment type="subcellular location">
    <subcellularLocation>
        <location evidence="1">Cell membrane</location>
        <topology evidence="1">Multi-pass membrane protein</topology>
    </subcellularLocation>
</comment>
<feature type="domain" description="ABC3 transporter permease C-terminal" evidence="8">
    <location>
        <begin position="689"/>
        <end position="801"/>
    </location>
</feature>
<protein>
    <submittedName>
        <fullName evidence="10">ADOP family duplicated permease</fullName>
    </submittedName>
</protein>
<feature type="transmembrane region" description="Helical" evidence="7">
    <location>
        <begin position="366"/>
        <end position="387"/>
    </location>
</feature>
<proteinExistence type="inferred from homology"/>
<reference evidence="10 11" key="1">
    <citation type="submission" date="2024-06" db="EMBL/GenBank/DDBJ databases">
        <authorList>
            <person name="Woo H."/>
        </authorList>
    </citation>
    <scope>NUCLEOTIDE SEQUENCE [LARGE SCALE GENOMIC DNA]</scope>
    <source>
        <strain evidence="10 11">Si-c</strain>
    </source>
</reference>
<gene>
    <name evidence="10" type="ORF">ABQJ54_10390</name>
</gene>
<evidence type="ECO:0000256" key="1">
    <source>
        <dbReference type="ARBA" id="ARBA00004651"/>
    </source>
</evidence>
<dbReference type="InterPro" id="IPR017800">
    <property type="entry name" value="ADOP"/>
</dbReference>
<evidence type="ECO:0000256" key="5">
    <source>
        <dbReference type="ARBA" id="ARBA00023136"/>
    </source>
</evidence>
<keyword evidence="3 7" id="KW-0812">Transmembrane</keyword>
<dbReference type="InterPro" id="IPR003838">
    <property type="entry name" value="ABC3_permease_C"/>
</dbReference>
<accession>A0ABV3QE98</accession>
<dbReference type="InterPro" id="IPR025857">
    <property type="entry name" value="MacB_PCD"/>
</dbReference>
<feature type="transmembrane region" description="Helical" evidence="7">
    <location>
        <begin position="266"/>
        <end position="290"/>
    </location>
</feature>
<dbReference type="EMBL" id="JBFOHK010000002">
    <property type="protein sequence ID" value="MEW9572163.1"/>
    <property type="molecule type" value="Genomic_DNA"/>
</dbReference>
<dbReference type="PANTHER" id="PTHR30572">
    <property type="entry name" value="MEMBRANE COMPONENT OF TRANSPORTER-RELATED"/>
    <property type="match status" value="1"/>
</dbReference>
<feature type="domain" description="ABC3 transporter permease C-terminal" evidence="8">
    <location>
        <begin position="274"/>
        <end position="392"/>
    </location>
</feature>
<dbReference type="Pfam" id="PF12704">
    <property type="entry name" value="MacB_PCD"/>
    <property type="match status" value="2"/>
</dbReference>
<dbReference type="Pfam" id="PF02687">
    <property type="entry name" value="FtsX"/>
    <property type="match status" value="2"/>
</dbReference>
<comment type="caution">
    <text evidence="10">The sequence shown here is derived from an EMBL/GenBank/DDBJ whole genome shotgun (WGS) entry which is preliminary data.</text>
</comment>
<evidence type="ECO:0000259" key="8">
    <source>
        <dbReference type="Pfam" id="PF02687"/>
    </source>
</evidence>
<evidence type="ECO:0000256" key="7">
    <source>
        <dbReference type="SAM" id="Phobius"/>
    </source>
</evidence>
<keyword evidence="11" id="KW-1185">Reference proteome</keyword>